<feature type="compositionally biased region" description="Low complexity" evidence="1">
    <location>
        <begin position="332"/>
        <end position="348"/>
    </location>
</feature>
<gene>
    <name evidence="3" type="ORF">MBRA1_002089</name>
</gene>
<dbReference type="InterPro" id="IPR007461">
    <property type="entry name" value="Ysc84_actin-binding"/>
</dbReference>
<accession>A0AAF0DVA5</accession>
<evidence type="ECO:0000313" key="4">
    <source>
        <dbReference type="Proteomes" id="UP001216638"/>
    </source>
</evidence>
<dbReference type="AlphaFoldDB" id="A0AAF0DVA5"/>
<feature type="domain" description="Ysc84 actin-binding" evidence="2">
    <location>
        <begin position="160"/>
        <end position="285"/>
    </location>
</feature>
<dbReference type="PANTHER" id="PTHR15629:SF8">
    <property type="entry name" value="DUF500 DOMAIN PROTEIN (AFU_ORTHOLOGUE AFUA_5G07310)"/>
    <property type="match status" value="1"/>
</dbReference>
<dbReference type="CDD" id="cd11524">
    <property type="entry name" value="SYLF"/>
    <property type="match status" value="1"/>
</dbReference>
<dbReference type="PANTHER" id="PTHR15629">
    <property type="entry name" value="SH3YL1 PROTEIN"/>
    <property type="match status" value="1"/>
</dbReference>
<protein>
    <recommendedName>
        <fullName evidence="2">Ysc84 actin-binding domain-containing protein</fullName>
    </recommendedName>
</protein>
<evidence type="ECO:0000259" key="2">
    <source>
        <dbReference type="Pfam" id="PF04366"/>
    </source>
</evidence>
<name>A0AAF0DVA5_9BASI</name>
<evidence type="ECO:0000313" key="3">
    <source>
        <dbReference type="EMBL" id="WFC95441.1"/>
    </source>
</evidence>
<dbReference type="InterPro" id="IPR051702">
    <property type="entry name" value="SH3_domain_YSC84-like"/>
</dbReference>
<evidence type="ECO:0000256" key="1">
    <source>
        <dbReference type="SAM" id="MobiDB-lite"/>
    </source>
</evidence>
<feature type="region of interest" description="Disordered" evidence="1">
    <location>
        <begin position="293"/>
        <end position="369"/>
    </location>
</feature>
<dbReference type="Proteomes" id="UP001216638">
    <property type="component" value="Chromosome 2"/>
</dbReference>
<keyword evidence="4" id="KW-1185">Reference proteome</keyword>
<reference evidence="3" key="1">
    <citation type="submission" date="2023-03" db="EMBL/GenBank/DDBJ databases">
        <title>Mating type loci evolution in Malassezia.</title>
        <authorList>
            <person name="Coelho M.A."/>
        </authorList>
    </citation>
    <scope>NUCLEOTIDE SEQUENCE</scope>
    <source>
        <strain evidence="3">CBS 14135</strain>
    </source>
</reference>
<dbReference type="GO" id="GO:0035091">
    <property type="term" value="F:phosphatidylinositol binding"/>
    <property type="evidence" value="ECO:0007669"/>
    <property type="project" value="TreeGrafter"/>
</dbReference>
<organism evidence="3 4">
    <name type="scientific">Malassezia brasiliensis</name>
    <dbReference type="NCBI Taxonomy" id="1821822"/>
    <lineage>
        <taxon>Eukaryota</taxon>
        <taxon>Fungi</taxon>
        <taxon>Dikarya</taxon>
        <taxon>Basidiomycota</taxon>
        <taxon>Ustilaginomycotina</taxon>
        <taxon>Malasseziomycetes</taxon>
        <taxon>Malasseziales</taxon>
        <taxon>Malasseziaceae</taxon>
        <taxon>Malassezia</taxon>
    </lineage>
</organism>
<dbReference type="Pfam" id="PF04366">
    <property type="entry name" value="Ysc84"/>
    <property type="match status" value="1"/>
</dbReference>
<sequence>MSQSSESSWSAWKNKAWASAKKVETKAWNVLEPVGQFSNRVAGRLGMESFWPTSLDKEIEKCARIITTFTRKGAAVGDEKVPYAPEEKAEHQLSSDEYAGRKTQKVAFTIPQKLLQDAKGVAIFTVFRTGLAFSAASGSGVVLTKDEKGEWGSPSGILIHTVGWGFVIGADVYDVVLILRNERAVDAFKYPKISIGGELSVAAGPVGNGAMLDSGVEASPCLSYVKSKGLYFGLQLDGTIIVTRSDENARFYNYPEIPVTTILDNKLRRHQIPNDCMPLWQALCAAEGRPEHLGTDLITDGPAPGDQELSEEEKQALQQEAAKRSAAEGRVPAPTAAPTTESAAQPTAMQAEASYIPPQPPRHPSIRKP</sequence>
<proteinExistence type="predicted"/>
<dbReference type="EMBL" id="CP119952">
    <property type="protein sequence ID" value="WFC95441.1"/>
    <property type="molecule type" value="Genomic_DNA"/>
</dbReference>